<evidence type="ECO:0000313" key="10">
    <source>
        <dbReference type="Proteomes" id="UP000094291"/>
    </source>
</evidence>
<feature type="transmembrane region" description="Helical" evidence="8">
    <location>
        <begin position="237"/>
        <end position="266"/>
    </location>
</feature>
<feature type="transmembrane region" description="Helical" evidence="8">
    <location>
        <begin position="53"/>
        <end position="75"/>
    </location>
</feature>
<evidence type="ECO:0000256" key="6">
    <source>
        <dbReference type="ARBA" id="ARBA00022989"/>
    </source>
</evidence>
<comment type="similarity">
    <text evidence="2">Belongs to the binding-protein-dependent transport system permease family. FecCD subfamily.</text>
</comment>
<dbReference type="Proteomes" id="UP000094291">
    <property type="component" value="Unassembled WGS sequence"/>
</dbReference>
<feature type="transmembrane region" description="Helical" evidence="8">
    <location>
        <begin position="81"/>
        <end position="102"/>
    </location>
</feature>
<comment type="caution">
    <text evidence="9">The sequence shown here is derived from an EMBL/GenBank/DDBJ whole genome shotgun (WGS) entry which is preliminary data.</text>
</comment>
<evidence type="ECO:0000256" key="3">
    <source>
        <dbReference type="ARBA" id="ARBA00022448"/>
    </source>
</evidence>
<feature type="transmembrane region" description="Helical" evidence="8">
    <location>
        <begin position="144"/>
        <end position="165"/>
    </location>
</feature>
<evidence type="ECO:0000256" key="1">
    <source>
        <dbReference type="ARBA" id="ARBA00004651"/>
    </source>
</evidence>
<feature type="transmembrane region" description="Helical" evidence="8">
    <location>
        <begin position="20"/>
        <end position="41"/>
    </location>
</feature>
<dbReference type="STRING" id="197479.BFW38_00665"/>
<evidence type="ECO:0000256" key="7">
    <source>
        <dbReference type="ARBA" id="ARBA00023136"/>
    </source>
</evidence>
<feature type="transmembrane region" description="Helical" evidence="8">
    <location>
        <begin position="304"/>
        <end position="325"/>
    </location>
</feature>
<keyword evidence="3" id="KW-0813">Transport</keyword>
<dbReference type="PANTHER" id="PTHR30472:SF19">
    <property type="entry name" value="PETROBACTIN IMPORT SYSTEM PERMEASE PROTEIN YCLO"/>
    <property type="match status" value="1"/>
</dbReference>
<accession>A0A1E2V5J2</accession>
<evidence type="ECO:0000256" key="4">
    <source>
        <dbReference type="ARBA" id="ARBA00022475"/>
    </source>
</evidence>
<dbReference type="GO" id="GO:0005886">
    <property type="term" value="C:plasma membrane"/>
    <property type="evidence" value="ECO:0007669"/>
    <property type="project" value="UniProtKB-SubCell"/>
</dbReference>
<protein>
    <submittedName>
        <fullName evidence="9">Iron ABC transporter permease</fullName>
    </submittedName>
</protein>
<dbReference type="InterPro" id="IPR000522">
    <property type="entry name" value="ABC_transptr_permease_BtuC"/>
</dbReference>
<dbReference type="GO" id="GO:0022857">
    <property type="term" value="F:transmembrane transporter activity"/>
    <property type="evidence" value="ECO:0007669"/>
    <property type="project" value="InterPro"/>
</dbReference>
<feature type="transmembrane region" description="Helical" evidence="8">
    <location>
        <begin position="109"/>
        <end position="132"/>
    </location>
</feature>
<keyword evidence="7 8" id="KW-0472">Membrane</keyword>
<dbReference type="EMBL" id="MDTQ01000001">
    <property type="protein sequence ID" value="ODC02270.1"/>
    <property type="molecule type" value="Genomic_DNA"/>
</dbReference>
<evidence type="ECO:0000256" key="5">
    <source>
        <dbReference type="ARBA" id="ARBA00022692"/>
    </source>
</evidence>
<keyword evidence="5 8" id="KW-0812">Transmembrane</keyword>
<evidence type="ECO:0000256" key="2">
    <source>
        <dbReference type="ARBA" id="ARBA00007935"/>
    </source>
</evidence>
<proteinExistence type="inferred from homology"/>
<evidence type="ECO:0000256" key="8">
    <source>
        <dbReference type="SAM" id="Phobius"/>
    </source>
</evidence>
<keyword evidence="10" id="KW-1185">Reference proteome</keyword>
<name>A0A1E2V5J2_9GAMM</name>
<comment type="subcellular location">
    <subcellularLocation>
        <location evidence="1">Cell membrane</location>
        <topology evidence="1">Multi-pass membrane protein</topology>
    </subcellularLocation>
</comment>
<dbReference type="PANTHER" id="PTHR30472">
    <property type="entry name" value="FERRIC ENTEROBACTIN TRANSPORT SYSTEM PERMEASE PROTEIN"/>
    <property type="match status" value="1"/>
</dbReference>
<dbReference type="OrthoDB" id="9796260at2"/>
<dbReference type="AlphaFoldDB" id="A0A1E2V5J2"/>
<dbReference type="GO" id="GO:0033214">
    <property type="term" value="P:siderophore-iron import into cell"/>
    <property type="evidence" value="ECO:0007669"/>
    <property type="project" value="TreeGrafter"/>
</dbReference>
<dbReference type="SUPFAM" id="SSF81345">
    <property type="entry name" value="ABC transporter involved in vitamin B12 uptake, BtuC"/>
    <property type="match status" value="1"/>
</dbReference>
<feature type="transmembrane region" description="Helical" evidence="8">
    <location>
        <begin position="278"/>
        <end position="298"/>
    </location>
</feature>
<dbReference type="CDD" id="cd06550">
    <property type="entry name" value="TM_ABC_iron-siderophores_like"/>
    <property type="match status" value="1"/>
</dbReference>
<reference evidence="9 10" key="1">
    <citation type="submission" date="2016-08" db="EMBL/GenBank/DDBJ databases">
        <authorList>
            <person name="Seilhamer J.J."/>
        </authorList>
    </citation>
    <scope>NUCLEOTIDE SEQUENCE [LARGE SCALE GENOMIC DNA]</scope>
    <source>
        <strain evidence="9 10">PH27A</strain>
    </source>
</reference>
<dbReference type="InterPro" id="IPR037294">
    <property type="entry name" value="ABC_BtuC-like"/>
</dbReference>
<dbReference type="Pfam" id="PF01032">
    <property type="entry name" value="FecCD"/>
    <property type="match status" value="1"/>
</dbReference>
<organism evidence="9 10">
    <name type="scientific">Terasakiispira papahanaumokuakeensis</name>
    <dbReference type="NCBI Taxonomy" id="197479"/>
    <lineage>
        <taxon>Bacteria</taxon>
        <taxon>Pseudomonadati</taxon>
        <taxon>Pseudomonadota</taxon>
        <taxon>Gammaproteobacteria</taxon>
        <taxon>Oceanospirillales</taxon>
        <taxon>Terasakiispira</taxon>
    </lineage>
</organism>
<sequence length="331" mass="36565">MLYSDKLDSNRHNSNRHYTQKLSCLLLLIVALSLILLLAGSGLDVDYIIPKRFARLTAIIIGSLCVALSSIIFQTLVNNRILTPAIMGYEAVYLMWQALLLLTLGTHGLAMLGTGGNFFISLALMLVYSWLLQRWLLGQARPDLYRLLLIGLVLTMVISTFTQFVQLRIDPGEFAVLQGLSYASFTRANTDTLLYSIIAVTLVCVIGYKYWPELDALTLGQAQATSLGVNTTQLMRLYLALIAILVSVSTSLIGPTAFLGIFVANITYALSASRKHRLTLPMGCAIAMTLFLVAQLLVEHVFNYRTTVTILINLVCGAYFLMLIVRTRGTL</sequence>
<keyword evidence="6 8" id="KW-1133">Transmembrane helix</keyword>
<gene>
    <name evidence="9" type="ORF">BFW38_00665</name>
</gene>
<dbReference type="RefSeq" id="WP_068996654.1">
    <property type="nucleotide sequence ID" value="NZ_MDTQ01000001.1"/>
</dbReference>
<keyword evidence="4" id="KW-1003">Cell membrane</keyword>
<evidence type="ECO:0000313" key="9">
    <source>
        <dbReference type="EMBL" id="ODC02270.1"/>
    </source>
</evidence>
<dbReference type="Gene3D" id="1.10.3470.10">
    <property type="entry name" value="ABC transporter involved in vitamin B12 uptake, BtuC"/>
    <property type="match status" value="1"/>
</dbReference>